<dbReference type="KEGG" id="mhl:MHLP_00680"/>
<keyword evidence="3" id="KW-1185">Reference proteome</keyword>
<keyword evidence="2" id="KW-0808">Transferase</keyword>
<dbReference type="EMBL" id="CP003731">
    <property type="protein sequence ID" value="AFO51716.1"/>
    <property type="molecule type" value="Genomic_DNA"/>
</dbReference>
<dbReference type="Pfam" id="PF01965">
    <property type="entry name" value="DJ-1_PfpI"/>
    <property type="match status" value="1"/>
</dbReference>
<organism evidence="2 3">
    <name type="scientific">Mycoplasma haematolamae (strain Purdue)</name>
    <dbReference type="NCBI Taxonomy" id="1212765"/>
    <lineage>
        <taxon>Bacteria</taxon>
        <taxon>Bacillati</taxon>
        <taxon>Mycoplasmatota</taxon>
        <taxon>Mollicutes</taxon>
        <taxon>Mycoplasmataceae</taxon>
        <taxon>Mycoplasma</taxon>
    </lineage>
</organism>
<dbReference type="PATRIC" id="fig|1212765.3.peg.161"/>
<keyword evidence="2" id="KW-0315">Glutamine amidotransferase</keyword>
<dbReference type="PANTHER" id="PTHR48094">
    <property type="entry name" value="PROTEIN/NUCLEIC ACID DEGLYCASE DJ-1-RELATED"/>
    <property type="match status" value="1"/>
</dbReference>
<reference evidence="3" key="2">
    <citation type="submission" date="2012-07" db="EMBL/GenBank/DDBJ databases">
        <title>Complete genome sequence of 'Candidatus Mycoplasma haemolamae'.</title>
        <authorList>
            <person name="Guimaraes A.M.S."/>
            <person name="Toth B."/>
            <person name="Santos A.P."/>
            <person name="Nascimento N.C."/>
            <person name="Sojka J.E."/>
            <person name="Messick J.B."/>
        </authorList>
    </citation>
    <scope>NUCLEOTIDE SEQUENCE [LARGE SCALE GENOMIC DNA]</scope>
    <source>
        <strain evidence="3">Purdue</strain>
    </source>
</reference>
<name>I7CEP2_MYCHA</name>
<dbReference type="Gene3D" id="3.40.50.880">
    <property type="match status" value="1"/>
</dbReference>
<evidence type="ECO:0000313" key="3">
    <source>
        <dbReference type="Proteomes" id="UP000006502"/>
    </source>
</evidence>
<protein>
    <submittedName>
        <fullName evidence="2">Glutamine amidotransferase-domain-containing protein</fullName>
    </submittedName>
</protein>
<reference evidence="2 3" key="1">
    <citation type="journal article" date="2012" name="J. Bacteriol.">
        <title>Genome Sequence of "Candidatus Mycoplasma haemolamae" Strain Purdue, a Red Blood Cell Pathogen of Alpacas (Vicugna pacos) and Llamas (Lama glama).</title>
        <authorList>
            <person name="Guimaraes A.M."/>
            <person name="Toth B."/>
            <person name="Santos A.P."/>
            <person name="do Nascimento N.C."/>
            <person name="Kritchevsky J.E."/>
            <person name="Messick J.B."/>
        </authorList>
    </citation>
    <scope>NUCLEOTIDE SEQUENCE [LARGE SCALE GENOMIC DNA]</scope>
    <source>
        <strain evidence="2 3">Purdue</strain>
    </source>
</reference>
<dbReference type="HOGENOM" id="CLU_000445_44_2_14"/>
<evidence type="ECO:0000259" key="1">
    <source>
        <dbReference type="Pfam" id="PF01965"/>
    </source>
</evidence>
<dbReference type="InterPro" id="IPR002818">
    <property type="entry name" value="DJ-1/PfpI"/>
</dbReference>
<feature type="domain" description="DJ-1/PfpI" evidence="1">
    <location>
        <begin position="5"/>
        <end position="183"/>
    </location>
</feature>
<accession>I7CEP2</accession>
<sequence length="207" mass="23424">MGSIKRIGILVTNNMEDMEFIIPFDIWKRAKYIVDTISCETKNAASMNYSNIKIAADLNLSLTNLDQYDMLFFPGGPGFRSYLNPPATAREIGEAKLHSTIKKFYKNENKWLVAICAAPIALTTVLEKELEEDFRFTCYNDPKLIGDLSPKWLDQPIHFNEKRKVVTAQAASCATQLAFTIVELFSGMEEAQRIAKSVLYDYQSSIS</sequence>
<dbReference type="Proteomes" id="UP000006502">
    <property type="component" value="Chromosome"/>
</dbReference>
<dbReference type="PANTHER" id="PTHR48094:SF12">
    <property type="entry name" value="PARKINSON DISEASE PROTEIN 7 HOMOLOG"/>
    <property type="match status" value="1"/>
</dbReference>
<dbReference type="GO" id="GO:0016740">
    <property type="term" value="F:transferase activity"/>
    <property type="evidence" value="ECO:0007669"/>
    <property type="project" value="UniProtKB-KW"/>
</dbReference>
<gene>
    <name evidence="2" type="ordered locus">MHLP_00680</name>
</gene>
<dbReference type="STRING" id="1212765.MHLP_00680"/>
<evidence type="ECO:0000313" key="2">
    <source>
        <dbReference type="EMBL" id="AFO51716.1"/>
    </source>
</evidence>
<dbReference type="SUPFAM" id="SSF52317">
    <property type="entry name" value="Class I glutamine amidotransferase-like"/>
    <property type="match status" value="1"/>
</dbReference>
<dbReference type="OrthoDB" id="9800516at2"/>
<dbReference type="InterPro" id="IPR050325">
    <property type="entry name" value="Prot/Nucl_acid_deglycase"/>
</dbReference>
<proteinExistence type="predicted"/>
<dbReference type="CDD" id="cd03135">
    <property type="entry name" value="GATase1_DJ-1"/>
    <property type="match status" value="1"/>
</dbReference>
<dbReference type="GO" id="GO:0005737">
    <property type="term" value="C:cytoplasm"/>
    <property type="evidence" value="ECO:0007669"/>
    <property type="project" value="TreeGrafter"/>
</dbReference>
<dbReference type="InterPro" id="IPR029062">
    <property type="entry name" value="Class_I_gatase-like"/>
</dbReference>
<dbReference type="AlphaFoldDB" id="I7CEP2"/>